<evidence type="ECO:0000256" key="7">
    <source>
        <dbReference type="HAMAP-Rule" id="MF_01337"/>
    </source>
</evidence>
<keyword evidence="4 7" id="KW-0689">Ribosomal protein</keyword>
<dbReference type="GO" id="GO:0003735">
    <property type="term" value="F:structural constituent of ribosome"/>
    <property type="evidence" value="ECO:0007669"/>
    <property type="project" value="InterPro"/>
</dbReference>
<dbReference type="Pfam" id="PF00861">
    <property type="entry name" value="Ribosomal_L18p"/>
    <property type="match status" value="1"/>
</dbReference>
<comment type="function">
    <text evidence="7">This is one of the proteins that bind and probably mediate the attachment of the 5S RNA into the large ribosomal subunit, where it forms part of the central protuberance.</text>
</comment>
<dbReference type="GO" id="GO:0008097">
    <property type="term" value="F:5S rRNA binding"/>
    <property type="evidence" value="ECO:0007669"/>
    <property type="project" value="TreeGrafter"/>
</dbReference>
<keyword evidence="3 7" id="KW-0694">RNA-binding</keyword>
<dbReference type="InterPro" id="IPR057268">
    <property type="entry name" value="Ribosomal_L18"/>
</dbReference>
<reference evidence="8 9" key="1">
    <citation type="journal article" date="2016" name="Nat. Commun.">
        <title>Thousands of microbial genomes shed light on interconnected biogeochemical processes in an aquifer system.</title>
        <authorList>
            <person name="Anantharaman K."/>
            <person name="Brown C.T."/>
            <person name="Hug L.A."/>
            <person name="Sharon I."/>
            <person name="Castelle C.J."/>
            <person name="Probst A.J."/>
            <person name="Thomas B.C."/>
            <person name="Singh A."/>
            <person name="Wilkins M.J."/>
            <person name="Karaoz U."/>
            <person name="Brodie E.L."/>
            <person name="Williams K.H."/>
            <person name="Hubbard S.S."/>
            <person name="Banfield J.F."/>
        </authorList>
    </citation>
    <scope>NUCLEOTIDE SEQUENCE [LARGE SCALE GENOMIC DNA]</scope>
</reference>
<evidence type="ECO:0000256" key="5">
    <source>
        <dbReference type="ARBA" id="ARBA00023274"/>
    </source>
</evidence>
<evidence type="ECO:0000256" key="6">
    <source>
        <dbReference type="ARBA" id="ARBA00035197"/>
    </source>
</evidence>
<proteinExistence type="inferred from homology"/>
<dbReference type="GO" id="GO:0006412">
    <property type="term" value="P:translation"/>
    <property type="evidence" value="ECO:0007669"/>
    <property type="project" value="UniProtKB-UniRule"/>
</dbReference>
<comment type="similarity">
    <text evidence="1 7">Belongs to the universal ribosomal protein uL18 family.</text>
</comment>
<keyword evidence="5 7" id="KW-0687">Ribonucleoprotein</keyword>
<sequence length="123" mass="14357">MKRTQQKREKRLRRKIRIRARIKGTSKRPRISVFRSNKHVWLQLIDDESGKTILSVSDQDVREKGKKVTPKQRIERAFEAGRELAERAKAKKIERAVFDRGGYSYHGIIKRVAEGAREGGLIF</sequence>
<organism evidence="8 9">
    <name type="scientific">Candidatus Sungbacteria bacterium RIFCSPHIGHO2_01_FULL_50_25</name>
    <dbReference type="NCBI Taxonomy" id="1802265"/>
    <lineage>
        <taxon>Bacteria</taxon>
        <taxon>Candidatus Sungiibacteriota</taxon>
    </lineage>
</organism>
<dbReference type="FunFam" id="3.30.420.100:FF:000001">
    <property type="entry name" value="50S ribosomal protein L18"/>
    <property type="match status" value="1"/>
</dbReference>
<evidence type="ECO:0000256" key="4">
    <source>
        <dbReference type="ARBA" id="ARBA00022980"/>
    </source>
</evidence>
<gene>
    <name evidence="7" type="primary">rplR</name>
    <name evidence="8" type="ORF">A2847_01135</name>
</gene>
<comment type="subunit">
    <text evidence="7">Part of the 50S ribosomal subunit; part of the 5S rRNA/L5/L18/L25 subcomplex. Contacts the 5S and 23S rRNAs.</text>
</comment>
<protein>
    <recommendedName>
        <fullName evidence="6 7">Large ribosomal subunit protein uL18</fullName>
    </recommendedName>
</protein>
<dbReference type="SUPFAM" id="SSF53137">
    <property type="entry name" value="Translational machinery components"/>
    <property type="match status" value="1"/>
</dbReference>
<dbReference type="EMBL" id="MHQD01000031">
    <property type="protein sequence ID" value="OGZ95546.1"/>
    <property type="molecule type" value="Genomic_DNA"/>
</dbReference>
<dbReference type="Gene3D" id="3.30.420.100">
    <property type="match status" value="1"/>
</dbReference>
<evidence type="ECO:0000313" key="9">
    <source>
        <dbReference type="Proteomes" id="UP000178574"/>
    </source>
</evidence>
<dbReference type="HAMAP" id="MF_01337_B">
    <property type="entry name" value="Ribosomal_uL18_B"/>
    <property type="match status" value="1"/>
</dbReference>
<evidence type="ECO:0000256" key="3">
    <source>
        <dbReference type="ARBA" id="ARBA00022884"/>
    </source>
</evidence>
<comment type="caution">
    <text evidence="8">The sequence shown here is derived from an EMBL/GenBank/DDBJ whole genome shotgun (WGS) entry which is preliminary data.</text>
</comment>
<dbReference type="NCBIfam" id="TIGR00060">
    <property type="entry name" value="L18_bact"/>
    <property type="match status" value="1"/>
</dbReference>
<keyword evidence="2 7" id="KW-0699">rRNA-binding</keyword>
<dbReference type="Proteomes" id="UP000178574">
    <property type="component" value="Unassembled WGS sequence"/>
</dbReference>
<evidence type="ECO:0000256" key="1">
    <source>
        <dbReference type="ARBA" id="ARBA00007116"/>
    </source>
</evidence>
<evidence type="ECO:0000313" key="8">
    <source>
        <dbReference type="EMBL" id="OGZ95546.1"/>
    </source>
</evidence>
<dbReference type="PANTHER" id="PTHR12899">
    <property type="entry name" value="39S RIBOSOMAL PROTEIN L18, MITOCHONDRIAL"/>
    <property type="match status" value="1"/>
</dbReference>
<name>A0A1G2K7Z3_9BACT</name>
<accession>A0A1G2K7Z3</accession>
<dbReference type="GO" id="GO:0022625">
    <property type="term" value="C:cytosolic large ribosomal subunit"/>
    <property type="evidence" value="ECO:0007669"/>
    <property type="project" value="TreeGrafter"/>
</dbReference>
<dbReference type="CDD" id="cd00432">
    <property type="entry name" value="Ribosomal_L18_L5e"/>
    <property type="match status" value="1"/>
</dbReference>
<dbReference type="InterPro" id="IPR004389">
    <property type="entry name" value="Ribosomal_uL18_bac-type"/>
</dbReference>
<dbReference type="AlphaFoldDB" id="A0A1G2K7Z3"/>
<evidence type="ECO:0000256" key="2">
    <source>
        <dbReference type="ARBA" id="ARBA00022730"/>
    </source>
</evidence>
<dbReference type="InterPro" id="IPR005484">
    <property type="entry name" value="Ribosomal_uL18_bac/plant/anim"/>
</dbReference>
<dbReference type="PANTHER" id="PTHR12899:SF3">
    <property type="entry name" value="LARGE RIBOSOMAL SUBUNIT PROTEIN UL18M"/>
    <property type="match status" value="1"/>
</dbReference>